<dbReference type="SMART" id="SM00853">
    <property type="entry name" value="MutL_C"/>
    <property type="match status" value="1"/>
</dbReference>
<dbReference type="NCBIfam" id="TIGR00585">
    <property type="entry name" value="mutl"/>
    <property type="match status" value="1"/>
</dbReference>
<dbReference type="InterPro" id="IPR020667">
    <property type="entry name" value="DNA_mismatch_repair_MutL"/>
</dbReference>
<dbReference type="FunFam" id="3.30.565.10:FF:000003">
    <property type="entry name" value="DNA mismatch repair endonuclease MutL"/>
    <property type="match status" value="1"/>
</dbReference>
<dbReference type="InterPro" id="IPR036890">
    <property type="entry name" value="HATPase_C_sf"/>
</dbReference>
<organism evidence="8 9">
    <name type="scientific">Calditerricola satsumensis</name>
    <dbReference type="NCBI Taxonomy" id="373054"/>
    <lineage>
        <taxon>Bacteria</taxon>
        <taxon>Bacillati</taxon>
        <taxon>Bacillota</taxon>
        <taxon>Bacilli</taxon>
        <taxon>Bacillales</taxon>
        <taxon>Bacillaceae</taxon>
        <taxon>Calditerricola</taxon>
    </lineage>
</organism>
<dbReference type="Gene3D" id="3.30.230.10">
    <property type="match status" value="1"/>
</dbReference>
<protein>
    <recommendedName>
        <fullName evidence="4">DNA mismatch repair protein MutL</fullName>
    </recommendedName>
</protein>
<dbReference type="GO" id="GO:0032300">
    <property type="term" value="C:mismatch repair complex"/>
    <property type="evidence" value="ECO:0007669"/>
    <property type="project" value="InterPro"/>
</dbReference>
<keyword evidence="2 4" id="KW-0227">DNA damage</keyword>
<dbReference type="InterPro" id="IPR014790">
    <property type="entry name" value="MutL_C"/>
</dbReference>
<dbReference type="SMART" id="SM01340">
    <property type="entry name" value="DNA_mis_repair"/>
    <property type="match status" value="1"/>
</dbReference>
<evidence type="ECO:0000256" key="1">
    <source>
        <dbReference type="ARBA" id="ARBA00006082"/>
    </source>
</evidence>
<comment type="caution">
    <text evidence="8">The sequence shown here is derived from an EMBL/GenBank/DDBJ whole genome shotgun (WGS) entry which is preliminary data.</text>
</comment>
<feature type="region of interest" description="Disordered" evidence="5">
    <location>
        <begin position="375"/>
        <end position="448"/>
    </location>
</feature>
<dbReference type="GO" id="GO:0006298">
    <property type="term" value="P:mismatch repair"/>
    <property type="evidence" value="ECO:0007669"/>
    <property type="project" value="UniProtKB-UniRule"/>
</dbReference>
<dbReference type="InterPro" id="IPR014721">
    <property type="entry name" value="Ribsml_uS5_D2-typ_fold_subgr"/>
</dbReference>
<gene>
    <name evidence="4 8" type="primary">mutL</name>
    <name evidence="8" type="ORF">GCM10007043_06690</name>
</gene>
<dbReference type="SUPFAM" id="SSF55874">
    <property type="entry name" value="ATPase domain of HSP90 chaperone/DNA topoisomerase II/histidine kinase"/>
    <property type="match status" value="1"/>
</dbReference>
<dbReference type="InterPro" id="IPR042121">
    <property type="entry name" value="MutL_C_regsub"/>
</dbReference>
<dbReference type="PROSITE" id="PS00058">
    <property type="entry name" value="DNA_MISMATCH_REPAIR_1"/>
    <property type="match status" value="1"/>
</dbReference>
<dbReference type="Gene3D" id="3.30.1540.20">
    <property type="entry name" value="MutL, C-terminal domain, dimerisation subdomain"/>
    <property type="match status" value="1"/>
</dbReference>
<dbReference type="InterPro" id="IPR002099">
    <property type="entry name" value="MutL/Mlh/PMS"/>
</dbReference>
<keyword evidence="9" id="KW-1185">Reference proteome</keyword>
<dbReference type="Pfam" id="PF08676">
    <property type="entry name" value="MutL_C"/>
    <property type="match status" value="1"/>
</dbReference>
<dbReference type="GO" id="GO:0005524">
    <property type="term" value="F:ATP binding"/>
    <property type="evidence" value="ECO:0007669"/>
    <property type="project" value="InterPro"/>
</dbReference>
<dbReference type="EMBL" id="BMOF01000008">
    <property type="protein sequence ID" value="GGJ95510.1"/>
    <property type="molecule type" value="Genomic_DNA"/>
</dbReference>
<feature type="compositionally biased region" description="Low complexity" evidence="5">
    <location>
        <begin position="375"/>
        <end position="407"/>
    </location>
</feature>
<dbReference type="GO" id="GO:0030983">
    <property type="term" value="F:mismatched DNA binding"/>
    <property type="evidence" value="ECO:0007669"/>
    <property type="project" value="InterPro"/>
</dbReference>
<dbReference type="GO" id="GO:0016887">
    <property type="term" value="F:ATP hydrolysis activity"/>
    <property type="evidence" value="ECO:0007669"/>
    <property type="project" value="InterPro"/>
</dbReference>
<reference evidence="8" key="2">
    <citation type="submission" date="2020-09" db="EMBL/GenBank/DDBJ databases">
        <authorList>
            <person name="Sun Q."/>
            <person name="Ohkuma M."/>
        </authorList>
    </citation>
    <scope>NUCLEOTIDE SEQUENCE</scope>
    <source>
        <strain evidence="8">JCM 14719</strain>
    </source>
</reference>
<dbReference type="Proteomes" id="UP000637720">
    <property type="component" value="Unassembled WGS sequence"/>
</dbReference>
<feature type="domain" description="MutL C-terminal dimerisation" evidence="6">
    <location>
        <begin position="453"/>
        <end position="595"/>
    </location>
</feature>
<dbReference type="InterPro" id="IPR013507">
    <property type="entry name" value="DNA_mismatch_S5_2-like"/>
</dbReference>
<evidence type="ECO:0000256" key="2">
    <source>
        <dbReference type="ARBA" id="ARBA00022763"/>
    </source>
</evidence>
<reference evidence="8" key="1">
    <citation type="journal article" date="2014" name="Int. J. Syst. Evol. Microbiol.">
        <title>Complete genome sequence of Corynebacterium casei LMG S-19264T (=DSM 44701T), isolated from a smear-ripened cheese.</title>
        <authorList>
            <consortium name="US DOE Joint Genome Institute (JGI-PGF)"/>
            <person name="Walter F."/>
            <person name="Albersmeier A."/>
            <person name="Kalinowski J."/>
            <person name="Ruckert C."/>
        </authorList>
    </citation>
    <scope>NUCLEOTIDE SEQUENCE</scope>
    <source>
        <strain evidence="8">JCM 14719</strain>
    </source>
</reference>
<dbReference type="PANTHER" id="PTHR10073:SF12">
    <property type="entry name" value="DNA MISMATCH REPAIR PROTEIN MLH1"/>
    <property type="match status" value="1"/>
</dbReference>
<dbReference type="RefSeq" id="WP_188816790.1">
    <property type="nucleotide sequence ID" value="NZ_BMOF01000008.1"/>
</dbReference>
<evidence type="ECO:0000259" key="7">
    <source>
        <dbReference type="SMART" id="SM01340"/>
    </source>
</evidence>
<dbReference type="Gene3D" id="3.30.1370.100">
    <property type="entry name" value="MutL, C-terminal domain, regulatory subdomain"/>
    <property type="match status" value="1"/>
</dbReference>
<dbReference type="Pfam" id="PF13589">
    <property type="entry name" value="HATPase_c_3"/>
    <property type="match status" value="1"/>
</dbReference>
<dbReference type="CDD" id="cd16926">
    <property type="entry name" value="HATPase_MutL-MLH-PMS-like"/>
    <property type="match status" value="1"/>
</dbReference>
<dbReference type="HAMAP" id="MF_00149">
    <property type="entry name" value="DNA_mis_repair"/>
    <property type="match status" value="1"/>
</dbReference>
<evidence type="ECO:0000313" key="8">
    <source>
        <dbReference type="EMBL" id="GGJ95510.1"/>
    </source>
</evidence>
<name>A0A8J3F928_9BACI</name>
<dbReference type="InterPro" id="IPR014762">
    <property type="entry name" value="DNA_mismatch_repair_CS"/>
</dbReference>
<dbReference type="SUPFAM" id="SSF54211">
    <property type="entry name" value="Ribosomal protein S5 domain 2-like"/>
    <property type="match status" value="1"/>
</dbReference>
<accession>A0A8J3F928</accession>
<dbReference type="GO" id="GO:0140664">
    <property type="term" value="F:ATP-dependent DNA damage sensor activity"/>
    <property type="evidence" value="ECO:0007669"/>
    <property type="project" value="InterPro"/>
</dbReference>
<dbReference type="Pfam" id="PF01119">
    <property type="entry name" value="DNA_mis_repair"/>
    <property type="match status" value="1"/>
</dbReference>
<dbReference type="InterPro" id="IPR042120">
    <property type="entry name" value="MutL_C_dimsub"/>
</dbReference>
<dbReference type="InterPro" id="IPR038973">
    <property type="entry name" value="MutL/Mlh/Pms-like"/>
</dbReference>
<evidence type="ECO:0000313" key="9">
    <source>
        <dbReference type="Proteomes" id="UP000637720"/>
    </source>
</evidence>
<evidence type="ECO:0000259" key="6">
    <source>
        <dbReference type="SMART" id="SM00853"/>
    </source>
</evidence>
<dbReference type="SUPFAM" id="SSF118116">
    <property type="entry name" value="DNA mismatch repair protein MutL"/>
    <property type="match status" value="1"/>
</dbReference>
<dbReference type="Gene3D" id="3.30.565.10">
    <property type="entry name" value="Histidine kinase-like ATPase, C-terminal domain"/>
    <property type="match status" value="1"/>
</dbReference>
<evidence type="ECO:0000256" key="4">
    <source>
        <dbReference type="HAMAP-Rule" id="MF_00149"/>
    </source>
</evidence>
<dbReference type="InterPro" id="IPR037198">
    <property type="entry name" value="MutL_C_sf"/>
</dbReference>
<comment type="function">
    <text evidence="4">This protein is involved in the repair of mismatches in DNA. It is required for dam-dependent methyl-directed DNA mismatch repair. May act as a 'molecular matchmaker', a protein that promotes the formation of a stable complex between two or more DNA-binding proteins in an ATP-dependent manner without itself being part of a final effector complex.</text>
</comment>
<evidence type="ECO:0000256" key="3">
    <source>
        <dbReference type="ARBA" id="ARBA00023204"/>
    </source>
</evidence>
<sequence length="639" mass="69825">MGKIQRLDDRLIDKIAAGEVVERPASVVKELVENALDAGARRIEVFVEEGGLSRITVRDDGEGMDRDDCRLAFERHATSKLARERDLFRIRTLGFRGEALPSIAAVSRVVLTSAPRGAAAGTRVTVEGGRLLTVEDAPARTGTEVTVRDLFYNTPARLKHLKSVHTELGHITDCVTRFALARPDIAFAYAHNKSRLLATPGDGALKHAAAAVYGHQTAKHLVPVRAESLDFRLTGLVGRPEVSRASRGYISVFVNGRYVKNASLLRAVLDGYRTLLPVHRYPIAILHLEMDPELVDVNVHPAKLEVRFGKEDALLALIRDAVGDALAGEVLIPAPTKPARPAHPRAEQVAMRWGALDAARRIGADVAREAAALFASSGSPSADADPPSTDGARPNDEGAPPEAPDAAQHTEAPSQADAPAHAHDAGTQPDPAPDAAAEANPAGSTRPFPELHLIGQLHGTYILAQNPDGLFLIDQHAAQERVWFEAILRAYAEEPLRVQPLLVPHTVELPPAEAEALRQRLDELRRLRLDVEPFGPHAFAVRAHPHWFPHGEEAAWAEHLIRLVLTHPHVDEAALRQHLAASRACKAAIKANRYLTREEMEALLADLAQCRMPYTCPHGRPVIVHVTTYELEKWFKRVM</sequence>
<dbReference type="CDD" id="cd00782">
    <property type="entry name" value="MutL_Trans"/>
    <property type="match status" value="1"/>
</dbReference>
<keyword evidence="3 4" id="KW-0234">DNA repair</keyword>
<proteinExistence type="inferred from homology"/>
<dbReference type="PANTHER" id="PTHR10073">
    <property type="entry name" value="DNA MISMATCH REPAIR PROTEIN MLH, PMS, MUTL"/>
    <property type="match status" value="1"/>
</dbReference>
<evidence type="ECO:0000256" key="5">
    <source>
        <dbReference type="SAM" id="MobiDB-lite"/>
    </source>
</evidence>
<comment type="similarity">
    <text evidence="1 4">Belongs to the DNA mismatch repair MutL/HexB family.</text>
</comment>
<dbReference type="AlphaFoldDB" id="A0A8J3F928"/>
<feature type="compositionally biased region" description="Low complexity" evidence="5">
    <location>
        <begin position="425"/>
        <end position="442"/>
    </location>
</feature>
<dbReference type="InterPro" id="IPR020568">
    <property type="entry name" value="Ribosomal_Su5_D2-typ_SF"/>
</dbReference>
<feature type="domain" description="DNA mismatch repair protein S5" evidence="7">
    <location>
        <begin position="209"/>
        <end position="327"/>
    </location>
</feature>